<dbReference type="InterPro" id="IPR000555">
    <property type="entry name" value="JAMM/MPN+_dom"/>
</dbReference>
<dbReference type="GO" id="GO:0008237">
    <property type="term" value="F:metallopeptidase activity"/>
    <property type="evidence" value="ECO:0007669"/>
    <property type="project" value="InterPro"/>
</dbReference>
<organism evidence="3">
    <name type="scientific">Aureoumbra lagunensis</name>
    <dbReference type="NCBI Taxonomy" id="44058"/>
    <lineage>
        <taxon>Eukaryota</taxon>
        <taxon>Sar</taxon>
        <taxon>Stramenopiles</taxon>
        <taxon>Ochrophyta</taxon>
        <taxon>Pelagophyceae</taxon>
        <taxon>Pelagomonadales</taxon>
        <taxon>Aureoumbra</taxon>
    </lineage>
</organism>
<feature type="region of interest" description="Disordered" evidence="1">
    <location>
        <begin position="152"/>
        <end position="179"/>
    </location>
</feature>
<dbReference type="SMART" id="SM00232">
    <property type="entry name" value="JAB_MPN"/>
    <property type="match status" value="1"/>
</dbReference>
<protein>
    <recommendedName>
        <fullName evidence="2">MPN domain-containing protein</fullName>
    </recommendedName>
</protein>
<dbReference type="SUPFAM" id="SSF102712">
    <property type="entry name" value="JAB1/MPN domain"/>
    <property type="match status" value="1"/>
</dbReference>
<proteinExistence type="predicted"/>
<dbReference type="InterPro" id="IPR040749">
    <property type="entry name" value="BRCC36_C"/>
</dbReference>
<evidence type="ECO:0000313" key="3">
    <source>
        <dbReference type="EMBL" id="CAE0359470.1"/>
    </source>
</evidence>
<dbReference type="InterPro" id="IPR037518">
    <property type="entry name" value="MPN"/>
</dbReference>
<dbReference type="PROSITE" id="PS50249">
    <property type="entry name" value="MPN"/>
    <property type="match status" value="1"/>
</dbReference>
<dbReference type="EMBL" id="HBIJ01000247">
    <property type="protein sequence ID" value="CAE0359470.1"/>
    <property type="molecule type" value="Transcribed_RNA"/>
</dbReference>
<sequence>MSLKEVNCGSNALFVIGAHALSTEDEEVMGLLLGKLDYDKRNGIAERANIFKVLPLSRTDKRADRVEVDSSQLAIASEEAEADGLTVVGWYHSHPHITAAPSHVDAQTQGQYQALDSGFVGLICAAFQGDRHDLPPSLKVIAFQSDDTTNQPGGIFSASSSNANSQRGSEEPPSYNDLISTTRGATTIRRLWRSREIPLNLTGDFHQSTSSSSSLKALAKLQDALLQEETQSFSFYVNDITFSATSSRIFCNAVFQQSLALLTVDSLTPLLHVAAAKLIAAKKRVQDLKSKRDSLLLLLRQQQQTVSEHKE</sequence>
<dbReference type="PANTHER" id="PTHR10410">
    <property type="entry name" value="EUKARYOTIC TRANSLATION INITIATION FACTOR 3 -RELATED"/>
    <property type="match status" value="1"/>
</dbReference>
<gene>
    <name evidence="3" type="ORF">ALAG00032_LOCUS198</name>
</gene>
<evidence type="ECO:0000256" key="1">
    <source>
        <dbReference type="SAM" id="MobiDB-lite"/>
    </source>
</evidence>
<dbReference type="Pfam" id="PF18110">
    <property type="entry name" value="BRCC36_C"/>
    <property type="match status" value="1"/>
</dbReference>
<dbReference type="Gene3D" id="3.40.140.10">
    <property type="entry name" value="Cytidine Deaminase, domain 2"/>
    <property type="match status" value="1"/>
</dbReference>
<feature type="domain" description="MPN" evidence="2">
    <location>
        <begin position="6"/>
        <end position="149"/>
    </location>
</feature>
<feature type="compositionally biased region" description="Polar residues" evidence="1">
    <location>
        <begin position="152"/>
        <end position="167"/>
    </location>
</feature>
<dbReference type="InterPro" id="IPR050242">
    <property type="entry name" value="JAMM_MPN+_peptidase_M67A"/>
</dbReference>
<accession>A0A7S3NGQ4</accession>
<dbReference type="AlphaFoldDB" id="A0A7S3NGQ4"/>
<name>A0A7S3NGQ4_9STRA</name>
<dbReference type="Pfam" id="PF01398">
    <property type="entry name" value="JAB"/>
    <property type="match status" value="1"/>
</dbReference>
<reference evidence="3" key="1">
    <citation type="submission" date="2021-01" db="EMBL/GenBank/DDBJ databases">
        <authorList>
            <person name="Corre E."/>
            <person name="Pelletier E."/>
            <person name="Niang G."/>
            <person name="Scheremetjew M."/>
            <person name="Finn R."/>
            <person name="Kale V."/>
            <person name="Holt S."/>
            <person name="Cochrane G."/>
            <person name="Meng A."/>
            <person name="Brown T."/>
            <person name="Cohen L."/>
        </authorList>
    </citation>
    <scope>NUCLEOTIDE SEQUENCE</scope>
    <source>
        <strain evidence="3">CCMP1510</strain>
    </source>
</reference>
<evidence type="ECO:0000259" key="2">
    <source>
        <dbReference type="PROSITE" id="PS50249"/>
    </source>
</evidence>